<organism evidence="2 3">
    <name type="scientific">Agathobaculum hominis</name>
    <dbReference type="NCBI Taxonomy" id="2763014"/>
    <lineage>
        <taxon>Bacteria</taxon>
        <taxon>Bacillati</taxon>
        <taxon>Bacillota</taxon>
        <taxon>Clostridia</taxon>
        <taxon>Eubacteriales</taxon>
        <taxon>Butyricicoccaceae</taxon>
        <taxon>Agathobaculum</taxon>
    </lineage>
</organism>
<name>A0ABR7GMG1_9FIRM</name>
<proteinExistence type="predicted"/>
<evidence type="ECO:0000313" key="2">
    <source>
        <dbReference type="EMBL" id="MBC5695502.1"/>
    </source>
</evidence>
<feature type="domain" description="SipL SPOCS" evidence="1">
    <location>
        <begin position="187"/>
        <end position="261"/>
    </location>
</feature>
<dbReference type="Pfam" id="PF12673">
    <property type="entry name" value="SipL"/>
    <property type="match status" value="1"/>
</dbReference>
<gene>
    <name evidence="2" type="ORF">H8S02_06015</name>
</gene>
<dbReference type="RefSeq" id="WP_186969757.1">
    <property type="nucleotide sequence ID" value="NZ_JACOPK010000004.1"/>
</dbReference>
<accession>A0ABR7GMG1</accession>
<reference evidence="2 3" key="1">
    <citation type="submission" date="2020-08" db="EMBL/GenBank/DDBJ databases">
        <title>Genome public.</title>
        <authorList>
            <person name="Liu C."/>
            <person name="Sun Q."/>
        </authorList>
    </citation>
    <scope>NUCLEOTIDE SEQUENCE [LARGE SCALE GENOMIC DNA]</scope>
    <source>
        <strain evidence="2 3">M2</strain>
    </source>
</reference>
<keyword evidence="3" id="KW-1185">Reference proteome</keyword>
<dbReference type="Proteomes" id="UP000641741">
    <property type="component" value="Unassembled WGS sequence"/>
</dbReference>
<comment type="caution">
    <text evidence="2">The sequence shown here is derived from an EMBL/GenBank/DDBJ whole genome shotgun (WGS) entry which is preliminary data.</text>
</comment>
<evidence type="ECO:0000313" key="3">
    <source>
        <dbReference type="Proteomes" id="UP000641741"/>
    </source>
</evidence>
<evidence type="ECO:0000259" key="1">
    <source>
        <dbReference type="Pfam" id="PF12673"/>
    </source>
</evidence>
<dbReference type="InterPro" id="IPR024300">
    <property type="entry name" value="SipL_SPOCS_dom"/>
</dbReference>
<dbReference type="EMBL" id="JACOPK010000004">
    <property type="protein sequence ID" value="MBC5695502.1"/>
    <property type="molecule type" value="Genomic_DNA"/>
</dbReference>
<sequence>MELEQKRIVYCRRQLAQTSACTETADCIVPDAFPDVGRVVYACGTAAIGDHAPQNGRLLISGTVQTVILYEPENGGGLRRLEVPLSFAHIEECAQLDSSSVCLVECRVSAVEASVVNSRKLSIAADLVLTAECYDKTACDYTENITDDHLELLSETCEAVLPDEAQLFSFSVLEDIPVEETDGLSLLKQSCTLQITECRAMRDRIVVRGEAALRCLVMQLDEAVRTISKTTPFTQVFELTGAVEEDTPDAQLTVRSLECRIAADHSLSCTVNADALVLLRRSHTLHCITDFYLPGVLLKTREDSASLYSSPEPQPFSAESVESIQTAAHISHVICADAVCCGVRAAEKGLQISASVQVLCLDDEQRLCSVQRVLPLTFTGIEAGTCLRPSLSVRAQTVGERGLTLTVTAEGECERETPLTLRHLCSVEQTARQADTGVTLLVRHIAGETRLWDIAKDCGSTRAAICAANDLPSDTAAVSDTMLLVPLRI</sequence>
<protein>
    <submittedName>
        <fullName evidence="2">DUF3794 domain-containing protein</fullName>
    </submittedName>
</protein>